<gene>
    <name evidence="2" type="ORF">EDD18DRAFT_1470540</name>
</gene>
<dbReference type="EMBL" id="JAUEPU010000161">
    <property type="protein sequence ID" value="KAK0474982.1"/>
    <property type="molecule type" value="Genomic_DNA"/>
</dbReference>
<accession>A0AA39NZY2</accession>
<feature type="transmembrane region" description="Helical" evidence="1">
    <location>
        <begin position="247"/>
        <end position="271"/>
    </location>
</feature>
<comment type="caution">
    <text evidence="2">The sequence shown here is derived from an EMBL/GenBank/DDBJ whole genome shotgun (WGS) entry which is preliminary data.</text>
</comment>
<feature type="transmembrane region" description="Helical" evidence="1">
    <location>
        <begin position="176"/>
        <end position="197"/>
    </location>
</feature>
<evidence type="ECO:0000313" key="2">
    <source>
        <dbReference type="EMBL" id="KAK0474982.1"/>
    </source>
</evidence>
<evidence type="ECO:0000256" key="1">
    <source>
        <dbReference type="SAM" id="Phobius"/>
    </source>
</evidence>
<keyword evidence="1" id="KW-0812">Transmembrane</keyword>
<reference evidence="2" key="1">
    <citation type="submission" date="2023-06" db="EMBL/GenBank/DDBJ databases">
        <authorList>
            <consortium name="Lawrence Berkeley National Laboratory"/>
            <person name="Ahrendt S."/>
            <person name="Sahu N."/>
            <person name="Indic B."/>
            <person name="Wong-Bajracharya J."/>
            <person name="Merenyi Z."/>
            <person name="Ke H.-M."/>
            <person name="Monk M."/>
            <person name="Kocsube S."/>
            <person name="Drula E."/>
            <person name="Lipzen A."/>
            <person name="Balint B."/>
            <person name="Henrissat B."/>
            <person name="Andreopoulos B."/>
            <person name="Martin F.M."/>
            <person name="Harder C.B."/>
            <person name="Rigling D."/>
            <person name="Ford K.L."/>
            <person name="Foster G.D."/>
            <person name="Pangilinan J."/>
            <person name="Papanicolaou A."/>
            <person name="Barry K."/>
            <person name="LaButti K."/>
            <person name="Viragh M."/>
            <person name="Koriabine M."/>
            <person name="Yan M."/>
            <person name="Riley R."/>
            <person name="Champramary S."/>
            <person name="Plett K.L."/>
            <person name="Tsai I.J."/>
            <person name="Slot J."/>
            <person name="Sipos G."/>
            <person name="Plett J."/>
            <person name="Nagy L.G."/>
            <person name="Grigoriev I.V."/>
        </authorList>
    </citation>
    <scope>NUCLEOTIDE SEQUENCE</scope>
    <source>
        <strain evidence="2">HWK02</strain>
    </source>
</reference>
<feature type="transmembrane region" description="Helical" evidence="1">
    <location>
        <begin position="64"/>
        <end position="89"/>
    </location>
</feature>
<organism evidence="2 3">
    <name type="scientific">Armillaria luteobubalina</name>
    <dbReference type="NCBI Taxonomy" id="153913"/>
    <lineage>
        <taxon>Eukaryota</taxon>
        <taxon>Fungi</taxon>
        <taxon>Dikarya</taxon>
        <taxon>Basidiomycota</taxon>
        <taxon>Agaricomycotina</taxon>
        <taxon>Agaricomycetes</taxon>
        <taxon>Agaricomycetidae</taxon>
        <taxon>Agaricales</taxon>
        <taxon>Marasmiineae</taxon>
        <taxon>Physalacriaceae</taxon>
        <taxon>Armillaria</taxon>
    </lineage>
</organism>
<protein>
    <submittedName>
        <fullName evidence="2">Uncharacterized protein</fullName>
    </submittedName>
</protein>
<name>A0AA39NZY2_9AGAR</name>
<feature type="transmembrane region" description="Helical" evidence="1">
    <location>
        <begin position="95"/>
        <end position="113"/>
    </location>
</feature>
<evidence type="ECO:0000313" key="3">
    <source>
        <dbReference type="Proteomes" id="UP001175228"/>
    </source>
</evidence>
<feature type="transmembrane region" description="Helical" evidence="1">
    <location>
        <begin position="217"/>
        <end position="238"/>
    </location>
</feature>
<dbReference type="Proteomes" id="UP001175228">
    <property type="component" value="Unassembled WGS sequence"/>
</dbReference>
<feature type="transmembrane region" description="Helical" evidence="1">
    <location>
        <begin position="143"/>
        <end position="164"/>
    </location>
</feature>
<keyword evidence="3" id="KW-1185">Reference proteome</keyword>
<dbReference type="AlphaFoldDB" id="A0AA39NZY2"/>
<keyword evidence="1" id="KW-1133">Transmembrane helix</keyword>
<feature type="transmembrane region" description="Helical" evidence="1">
    <location>
        <begin position="31"/>
        <end position="52"/>
    </location>
</feature>
<keyword evidence="1" id="KW-0472">Membrane</keyword>
<sequence>MVSQADIPPDLTDNDIALMFETLDHELNSKILFTLLYGIYTGILAITLWNIFINKCWPIRQAMIILIVLLYALITITFAVNWLCVHSAFVKNGQSFWTVFLTLTTSMGLADILEGIASSMSTILTDSYMIWCCWIVWGQHWPVVLLPILSLISAAVSKIIIIYLSSINAYPGIFLYLYLSCVLATTLWCTLLIIYHILTIAGAKHRENGQLGIYQHFLGVLVESSGLYTISLVVYLALDISGDDRMFYLDAIAAIAKGVALTLIIGCFAARHQACLNNSWQGSVIGSASIRLQGQEHSRARFWEDSDQASPMLGGDLEA</sequence>
<proteinExistence type="predicted"/>